<sequence>MPRQAKFYAGLPLYKHCALRYTNVNQSLLKGEGPPGPLTFFGFLMEQNQQANRNTAVQSGAAVQGATHKGGKQYEKCSCKTERVW</sequence>
<dbReference type="EMBL" id="VSSQ01045134">
    <property type="protein sequence ID" value="MPM99010.1"/>
    <property type="molecule type" value="Genomic_DNA"/>
</dbReference>
<organism evidence="1">
    <name type="scientific">bioreactor metagenome</name>
    <dbReference type="NCBI Taxonomy" id="1076179"/>
    <lineage>
        <taxon>unclassified sequences</taxon>
        <taxon>metagenomes</taxon>
        <taxon>ecological metagenomes</taxon>
    </lineage>
</organism>
<evidence type="ECO:0000313" key="1">
    <source>
        <dbReference type="EMBL" id="MPM99010.1"/>
    </source>
</evidence>
<comment type="caution">
    <text evidence="1">The sequence shown here is derived from an EMBL/GenBank/DDBJ whole genome shotgun (WGS) entry which is preliminary data.</text>
</comment>
<gene>
    <name evidence="1" type="ORF">SDC9_146200</name>
</gene>
<reference evidence="1" key="1">
    <citation type="submission" date="2019-08" db="EMBL/GenBank/DDBJ databases">
        <authorList>
            <person name="Kucharzyk K."/>
            <person name="Murdoch R.W."/>
            <person name="Higgins S."/>
            <person name="Loffler F."/>
        </authorList>
    </citation>
    <scope>NUCLEOTIDE SEQUENCE</scope>
</reference>
<accession>A0A645EB10</accession>
<dbReference type="AlphaFoldDB" id="A0A645EB10"/>
<protein>
    <submittedName>
        <fullName evidence="1">Uncharacterized protein</fullName>
    </submittedName>
</protein>
<proteinExistence type="predicted"/>
<name>A0A645EB10_9ZZZZ</name>